<evidence type="ECO:0000256" key="3">
    <source>
        <dbReference type="ARBA" id="ARBA00022692"/>
    </source>
</evidence>
<dbReference type="NCBIfam" id="NF037982">
    <property type="entry name" value="Nramp_1"/>
    <property type="match status" value="1"/>
</dbReference>
<gene>
    <name evidence="8" type="ORF">NFI88_07665</name>
</gene>
<keyword evidence="6 7" id="KW-0472">Membrane</keyword>
<evidence type="ECO:0000256" key="1">
    <source>
        <dbReference type="ARBA" id="ARBA00004141"/>
    </source>
</evidence>
<keyword evidence="9" id="KW-1185">Reference proteome</keyword>
<dbReference type="InterPro" id="IPR001046">
    <property type="entry name" value="NRAMP_fam"/>
</dbReference>
<organism evidence="8 9">
    <name type="scientific">Rhizosaccharibacter radicis</name>
    <dbReference type="NCBI Taxonomy" id="2782605"/>
    <lineage>
        <taxon>Bacteria</taxon>
        <taxon>Pseudomonadati</taxon>
        <taxon>Pseudomonadota</taxon>
        <taxon>Alphaproteobacteria</taxon>
        <taxon>Acetobacterales</taxon>
        <taxon>Acetobacteraceae</taxon>
        <taxon>Rhizosaccharibacter</taxon>
    </lineage>
</organism>
<feature type="transmembrane region" description="Helical" evidence="7">
    <location>
        <begin position="348"/>
        <end position="367"/>
    </location>
</feature>
<reference evidence="8 9" key="1">
    <citation type="submission" date="2022-06" db="EMBL/GenBank/DDBJ databases">
        <title>Rhizosaccharibacter gen. nov. sp. nov. KSS12, endophytic bacteria isolated from sugarcane.</title>
        <authorList>
            <person name="Pitiwittayakul N."/>
        </authorList>
    </citation>
    <scope>NUCLEOTIDE SEQUENCE [LARGE SCALE GENOMIC DNA]</scope>
    <source>
        <strain evidence="8 9">KSS12</strain>
    </source>
</reference>
<comment type="caution">
    <text evidence="8">The sequence shown here is derived from an EMBL/GenBank/DDBJ whole genome shotgun (WGS) entry which is preliminary data.</text>
</comment>
<feature type="transmembrane region" description="Helical" evidence="7">
    <location>
        <begin position="413"/>
        <end position="434"/>
    </location>
</feature>
<evidence type="ECO:0000313" key="9">
    <source>
        <dbReference type="Proteomes" id="UP001524547"/>
    </source>
</evidence>
<feature type="transmembrane region" description="Helical" evidence="7">
    <location>
        <begin position="125"/>
        <end position="148"/>
    </location>
</feature>
<feature type="transmembrane region" description="Helical" evidence="7">
    <location>
        <begin position="160"/>
        <end position="178"/>
    </location>
</feature>
<feature type="transmembrane region" description="Helical" evidence="7">
    <location>
        <begin position="57"/>
        <end position="77"/>
    </location>
</feature>
<dbReference type="EMBL" id="JAMZEJ010000004">
    <property type="protein sequence ID" value="MCQ8240718.1"/>
    <property type="molecule type" value="Genomic_DNA"/>
</dbReference>
<proteinExistence type="predicted"/>
<keyword evidence="5 7" id="KW-1133">Transmembrane helix</keyword>
<keyword evidence="2" id="KW-0813">Transport</keyword>
<feature type="transmembrane region" description="Helical" evidence="7">
    <location>
        <begin position="304"/>
        <end position="327"/>
    </location>
</feature>
<dbReference type="PANTHER" id="PTHR11706">
    <property type="entry name" value="SOLUTE CARRIER PROTEIN FAMILY 11 MEMBER"/>
    <property type="match status" value="1"/>
</dbReference>
<evidence type="ECO:0000256" key="6">
    <source>
        <dbReference type="ARBA" id="ARBA00023136"/>
    </source>
</evidence>
<feature type="transmembrane region" description="Helical" evidence="7">
    <location>
        <begin position="373"/>
        <end position="392"/>
    </location>
</feature>
<keyword evidence="4" id="KW-0769">Symport</keyword>
<dbReference type="PANTHER" id="PTHR11706:SF33">
    <property type="entry name" value="NATURAL RESISTANCE-ASSOCIATED MACROPHAGE PROTEIN 2"/>
    <property type="match status" value="1"/>
</dbReference>
<accession>A0ABT1VYJ8</accession>
<sequence>MTERVRAVSCNTPNIEAQSHRTRLLHTIGNGVITGAADDDPSAIGTYASAGAKYGLGFLWIAPVVLPMMYLVVYLSAKLGRVYGKGMFAAIRDRYPPWILYPIMLGACIGNIIEAAANLGGVGAALNLLVPVPVPWIVVGVAVLVLAFQFFGSYALLRTIFRWLTLAMFAYVAAAILARPNLLQVLRGTLIPHIAFSVDFLSIIVACIGTSLSAYIYTWQSNQEVEDQIAEGRRKLSQRKGASDEELRRTRRDVMIGMLFSNVILYFIILSTGATLHAAGHTDIDSAAQAAASLQPLAGPAAKLLFALGVVGVGILAVPVMTTGAAYDLVQSFGHETSLNTRPSQAKFFYGTIAVVTVLAVALNFLGFNPMRALVWSGIVQGFSVPPLLFIMMLMTNDRRMMGERTNSRVTNILGWTTNAVTLLATLCLIATWFL</sequence>
<comment type="subcellular location">
    <subcellularLocation>
        <location evidence="1">Membrane</location>
        <topology evidence="1">Multi-pass membrane protein</topology>
    </subcellularLocation>
</comment>
<evidence type="ECO:0000256" key="2">
    <source>
        <dbReference type="ARBA" id="ARBA00022448"/>
    </source>
</evidence>
<name>A0ABT1VYJ8_9PROT</name>
<evidence type="ECO:0000256" key="4">
    <source>
        <dbReference type="ARBA" id="ARBA00022847"/>
    </source>
</evidence>
<feature type="transmembrane region" description="Helical" evidence="7">
    <location>
        <begin position="190"/>
        <end position="217"/>
    </location>
</feature>
<evidence type="ECO:0000256" key="5">
    <source>
        <dbReference type="ARBA" id="ARBA00022989"/>
    </source>
</evidence>
<evidence type="ECO:0000256" key="7">
    <source>
        <dbReference type="SAM" id="Phobius"/>
    </source>
</evidence>
<dbReference type="Proteomes" id="UP001524547">
    <property type="component" value="Unassembled WGS sequence"/>
</dbReference>
<dbReference type="RefSeq" id="WP_422919459.1">
    <property type="nucleotide sequence ID" value="NZ_JAMZEJ010000004.1"/>
</dbReference>
<protein>
    <submittedName>
        <fullName evidence="8">Nramp family divalent metal transporter</fullName>
    </submittedName>
</protein>
<feature type="transmembrane region" description="Helical" evidence="7">
    <location>
        <begin position="254"/>
        <end position="276"/>
    </location>
</feature>
<evidence type="ECO:0000313" key="8">
    <source>
        <dbReference type="EMBL" id="MCQ8240718.1"/>
    </source>
</evidence>
<dbReference type="Pfam" id="PF01566">
    <property type="entry name" value="Nramp"/>
    <property type="match status" value="1"/>
</dbReference>
<feature type="transmembrane region" description="Helical" evidence="7">
    <location>
        <begin position="98"/>
        <end position="119"/>
    </location>
</feature>
<keyword evidence="3 7" id="KW-0812">Transmembrane</keyword>